<evidence type="ECO:0000313" key="2">
    <source>
        <dbReference type="Proteomes" id="UP000032749"/>
    </source>
</evidence>
<dbReference type="OrthoDB" id="9796530at2"/>
<dbReference type="Proteomes" id="UP000032749">
    <property type="component" value="Chromosome"/>
</dbReference>
<dbReference type="AlphaFoldDB" id="R4YMI0"/>
<evidence type="ECO:0008006" key="3">
    <source>
        <dbReference type="Google" id="ProtNLM"/>
    </source>
</evidence>
<reference evidence="1 2" key="1">
    <citation type="journal article" date="2013" name="Nat. Commun.">
        <title>Genome sequence and functional genomic analysis of the oil-degrading bacterium Oleispira antarctica.</title>
        <authorList>
            <person name="Kube M."/>
            <person name="Chernikova T.N."/>
            <person name="Al-Ramahi Y."/>
            <person name="Beloqui A."/>
            <person name="Lopez-Cortez N."/>
            <person name="Guazzaroni M.E."/>
            <person name="Heipieper H.J."/>
            <person name="Klages S."/>
            <person name="Kotsyurbenko O.R."/>
            <person name="Langer I."/>
            <person name="Nechitaylo T.Y."/>
            <person name="Lunsdorf H."/>
            <person name="Fernandez M."/>
            <person name="Juarez S."/>
            <person name="Ciordia S."/>
            <person name="Singer A."/>
            <person name="Kagan O."/>
            <person name="Egorova O."/>
            <person name="Petit P.A."/>
            <person name="Stogios P."/>
            <person name="Kim Y."/>
            <person name="Tchigvintsev A."/>
            <person name="Flick R."/>
            <person name="Denaro R."/>
            <person name="Genovese M."/>
            <person name="Albar J.P."/>
            <person name="Reva O.N."/>
            <person name="Martinez-Gomariz M."/>
            <person name="Tran H."/>
            <person name="Ferrer M."/>
            <person name="Savchenko A."/>
            <person name="Yakunin A.F."/>
            <person name="Yakimov M.M."/>
            <person name="Golyshina O.V."/>
            <person name="Reinhardt R."/>
            <person name="Golyshin P.N."/>
        </authorList>
    </citation>
    <scope>NUCLEOTIDE SEQUENCE [LARGE SCALE GENOMIC DNA]</scope>
</reference>
<keyword evidence="2" id="KW-1185">Reference proteome</keyword>
<sequence>MILKLNRGLLVVFILVTTSSCYYSAQKPHFQTKRMVPVKLIDIDRVMSTTPDWAYDFEQGWNSEYGKGGLRNKTSKIKSWRYAQMQSDDSGITILDPKNNRNHVMRFLWRKNKGKEFDANTQKKAHLYGNFGKDNKQEEVWSFNIFFPSIGMEKDNKSEIIIQWHAQPDQYEVTRNPPLALDNRNDQLTLTWLYDQRDITPPGFDSWYSQTADLGETTKDQWINFVFHIKWDPYGAGVLRVWRDGQLKVERQNIAMGFNDEIGAYLGFGIYKFENDSQHKQRSILFDEVKQWLVK</sequence>
<protein>
    <recommendedName>
        <fullName evidence="3">Polysaccharide lyase</fullName>
    </recommendedName>
</protein>
<name>R4YMI0_OLEAN</name>
<dbReference type="HOGENOM" id="CLU_939538_0_0_6"/>
<gene>
    <name evidence="1" type="ORF">OLEAN_C19900</name>
</gene>
<dbReference type="KEGG" id="oai:OLEAN_C19900"/>
<accession>R4YMI0</accession>
<dbReference type="PROSITE" id="PS51257">
    <property type="entry name" value="PROKAR_LIPOPROTEIN"/>
    <property type="match status" value="1"/>
</dbReference>
<dbReference type="EMBL" id="FO203512">
    <property type="protein sequence ID" value="CCK76166.1"/>
    <property type="molecule type" value="Genomic_DNA"/>
</dbReference>
<evidence type="ECO:0000313" key="1">
    <source>
        <dbReference type="EMBL" id="CCK76166.1"/>
    </source>
</evidence>
<proteinExistence type="predicted"/>
<dbReference type="Gene3D" id="2.60.120.200">
    <property type="match status" value="1"/>
</dbReference>
<organism evidence="1 2">
    <name type="scientific">Oleispira antarctica RB-8</name>
    <dbReference type="NCBI Taxonomy" id="698738"/>
    <lineage>
        <taxon>Bacteria</taxon>
        <taxon>Pseudomonadati</taxon>
        <taxon>Pseudomonadota</taxon>
        <taxon>Gammaproteobacteria</taxon>
        <taxon>Oceanospirillales</taxon>
        <taxon>Oceanospirillaceae</taxon>
        <taxon>Oleispira</taxon>
    </lineage>
</organism>
<dbReference type="Pfam" id="PF14099">
    <property type="entry name" value="Polysacc_lyase"/>
    <property type="match status" value="1"/>
</dbReference>
<dbReference type="InterPro" id="IPR025975">
    <property type="entry name" value="Polysacc_lyase"/>
</dbReference>